<evidence type="ECO:0008006" key="4">
    <source>
        <dbReference type="Google" id="ProtNLM"/>
    </source>
</evidence>
<keyword evidence="1" id="KW-0812">Transmembrane</keyword>
<evidence type="ECO:0000256" key="1">
    <source>
        <dbReference type="SAM" id="Phobius"/>
    </source>
</evidence>
<keyword evidence="1" id="KW-1133">Transmembrane helix</keyword>
<feature type="transmembrane region" description="Helical" evidence="1">
    <location>
        <begin position="143"/>
        <end position="163"/>
    </location>
</feature>
<keyword evidence="1" id="KW-0472">Membrane</keyword>
<feature type="transmembrane region" description="Helical" evidence="1">
    <location>
        <begin position="6"/>
        <end position="24"/>
    </location>
</feature>
<dbReference type="EMBL" id="BMPP01000020">
    <property type="protein sequence ID" value="GGK39336.1"/>
    <property type="molecule type" value="Genomic_DNA"/>
</dbReference>
<sequence length="246" mass="27028">MGRGVILVSTLAAVALALIHLFVGRIRFVRAVPRQWWLSFAGGVAVAYVFLLLLPKLEGGQPLLEKLFEGLLTYLEHHAYLVALFGLLTFFGLGRLAIGSRLARGGTGEQDVTSEPIFWVTMTLHGLYNVLIGYLLVDDRRGVQGVVLFAIAMGLHLFVNGYGLYEHHKGAYQQMGRWVLALSLLVGWFLGVMGDLPKLVTVALTAFLSGGVLMNVFREELPATHESRFRPLLLGAVLYGVLLLLL</sequence>
<evidence type="ECO:0000313" key="3">
    <source>
        <dbReference type="Proteomes" id="UP000647587"/>
    </source>
</evidence>
<keyword evidence="3" id="KW-1185">Reference proteome</keyword>
<feature type="transmembrane region" description="Helical" evidence="1">
    <location>
        <begin position="175"/>
        <end position="193"/>
    </location>
</feature>
<protein>
    <recommendedName>
        <fullName evidence="4">Zinc permease</fullName>
    </recommendedName>
</protein>
<feature type="transmembrane region" description="Helical" evidence="1">
    <location>
        <begin position="77"/>
        <end position="96"/>
    </location>
</feature>
<dbReference type="Proteomes" id="UP000647587">
    <property type="component" value="Unassembled WGS sequence"/>
</dbReference>
<comment type="caution">
    <text evidence="2">The sequence shown here is derived from an EMBL/GenBank/DDBJ whole genome shotgun (WGS) entry which is preliminary data.</text>
</comment>
<proteinExistence type="predicted"/>
<feature type="transmembrane region" description="Helical" evidence="1">
    <location>
        <begin position="36"/>
        <end position="57"/>
    </location>
</feature>
<gene>
    <name evidence="2" type="ORF">GCM10008955_36410</name>
</gene>
<feature type="transmembrane region" description="Helical" evidence="1">
    <location>
        <begin position="117"/>
        <end position="137"/>
    </location>
</feature>
<evidence type="ECO:0000313" key="2">
    <source>
        <dbReference type="EMBL" id="GGK39336.1"/>
    </source>
</evidence>
<reference evidence="3" key="1">
    <citation type="journal article" date="2019" name="Int. J. Syst. Evol. Microbiol.">
        <title>The Global Catalogue of Microorganisms (GCM) 10K type strain sequencing project: providing services to taxonomists for standard genome sequencing and annotation.</title>
        <authorList>
            <consortium name="The Broad Institute Genomics Platform"/>
            <consortium name="The Broad Institute Genome Sequencing Center for Infectious Disease"/>
            <person name="Wu L."/>
            <person name="Ma J."/>
        </authorList>
    </citation>
    <scope>NUCLEOTIDE SEQUENCE [LARGE SCALE GENOMIC DNA]</scope>
    <source>
        <strain evidence="3">JCM 30331</strain>
    </source>
</reference>
<name>A0ABQ2F1L5_9DEIO</name>
<organism evidence="2 3">
    <name type="scientific">Deinococcus malanensis</name>
    <dbReference type="NCBI Taxonomy" id="1706855"/>
    <lineage>
        <taxon>Bacteria</taxon>
        <taxon>Thermotogati</taxon>
        <taxon>Deinococcota</taxon>
        <taxon>Deinococci</taxon>
        <taxon>Deinococcales</taxon>
        <taxon>Deinococcaceae</taxon>
        <taxon>Deinococcus</taxon>
    </lineage>
</organism>
<feature type="transmembrane region" description="Helical" evidence="1">
    <location>
        <begin position="229"/>
        <end position="245"/>
    </location>
</feature>
<feature type="transmembrane region" description="Helical" evidence="1">
    <location>
        <begin position="199"/>
        <end position="217"/>
    </location>
</feature>
<accession>A0ABQ2F1L5</accession>